<evidence type="ECO:0000313" key="1">
    <source>
        <dbReference type="EMBL" id="MPC83215.1"/>
    </source>
</evidence>
<organism evidence="1 2">
    <name type="scientific">Portunus trituberculatus</name>
    <name type="common">Swimming crab</name>
    <name type="synonym">Neptunus trituberculatus</name>
    <dbReference type="NCBI Taxonomy" id="210409"/>
    <lineage>
        <taxon>Eukaryota</taxon>
        <taxon>Metazoa</taxon>
        <taxon>Ecdysozoa</taxon>
        <taxon>Arthropoda</taxon>
        <taxon>Crustacea</taxon>
        <taxon>Multicrustacea</taxon>
        <taxon>Malacostraca</taxon>
        <taxon>Eumalacostraca</taxon>
        <taxon>Eucarida</taxon>
        <taxon>Decapoda</taxon>
        <taxon>Pleocyemata</taxon>
        <taxon>Brachyura</taxon>
        <taxon>Eubrachyura</taxon>
        <taxon>Portunoidea</taxon>
        <taxon>Portunidae</taxon>
        <taxon>Portuninae</taxon>
        <taxon>Portunus</taxon>
    </lineage>
</organism>
<name>A0A5B7ILH9_PORTR</name>
<dbReference type="Proteomes" id="UP000324222">
    <property type="component" value="Unassembled WGS sequence"/>
</dbReference>
<keyword evidence="2" id="KW-1185">Reference proteome</keyword>
<reference evidence="1 2" key="1">
    <citation type="submission" date="2019-05" db="EMBL/GenBank/DDBJ databases">
        <title>Another draft genome of Portunus trituberculatus and its Hox gene families provides insights of decapod evolution.</title>
        <authorList>
            <person name="Jeong J.-H."/>
            <person name="Song I."/>
            <person name="Kim S."/>
            <person name="Choi T."/>
            <person name="Kim D."/>
            <person name="Ryu S."/>
            <person name="Kim W."/>
        </authorList>
    </citation>
    <scope>NUCLEOTIDE SEQUENCE [LARGE SCALE GENOMIC DNA]</scope>
    <source>
        <tissue evidence="1">Muscle</tissue>
    </source>
</reference>
<sequence>MKIQAIINRAAPPSESPEATWRLPSLLICEGDEEACSPSLAQNGIVARGPVLPKSSGCLVCRPPL</sequence>
<dbReference type="AlphaFoldDB" id="A0A5B7ILH9"/>
<comment type="caution">
    <text evidence="1">The sequence shown here is derived from an EMBL/GenBank/DDBJ whole genome shotgun (WGS) entry which is preliminary data.</text>
</comment>
<dbReference type="EMBL" id="VSRR010061886">
    <property type="protein sequence ID" value="MPC83215.1"/>
    <property type="molecule type" value="Genomic_DNA"/>
</dbReference>
<evidence type="ECO:0000313" key="2">
    <source>
        <dbReference type="Proteomes" id="UP000324222"/>
    </source>
</evidence>
<gene>
    <name evidence="1" type="ORF">E2C01_077917</name>
</gene>
<proteinExistence type="predicted"/>
<accession>A0A5B7ILH9</accession>
<protein>
    <submittedName>
        <fullName evidence="1">Uncharacterized protein</fullName>
    </submittedName>
</protein>